<organism evidence="1 2">
    <name type="scientific">Globodera pallida</name>
    <name type="common">Potato cyst nematode worm</name>
    <name type="synonym">Heterodera pallida</name>
    <dbReference type="NCBI Taxonomy" id="36090"/>
    <lineage>
        <taxon>Eukaryota</taxon>
        <taxon>Metazoa</taxon>
        <taxon>Ecdysozoa</taxon>
        <taxon>Nematoda</taxon>
        <taxon>Chromadorea</taxon>
        <taxon>Rhabditida</taxon>
        <taxon>Tylenchina</taxon>
        <taxon>Tylenchomorpha</taxon>
        <taxon>Tylenchoidea</taxon>
        <taxon>Heteroderidae</taxon>
        <taxon>Heteroderinae</taxon>
        <taxon>Globodera</taxon>
    </lineage>
</organism>
<name>A0A183BI49_GLOPA</name>
<reference evidence="1" key="1">
    <citation type="submission" date="2013-12" db="EMBL/GenBank/DDBJ databases">
        <authorList>
            <person name="Aslett M."/>
        </authorList>
    </citation>
    <scope>NUCLEOTIDE SEQUENCE [LARGE SCALE GENOMIC DNA]</scope>
    <source>
        <strain evidence="1">Lindley</strain>
    </source>
</reference>
<sequence length="78" mass="9104">MIKILSAKKKLDELVTKCHNDGMDAMKDVIILVRFEHEELDKTFCDKLEEDVEKDKKMVSTAYQDKIYTDDEMMDVTG</sequence>
<evidence type="ECO:0000313" key="2">
    <source>
        <dbReference type="WBParaSite" id="GPLIN_000027800"/>
    </source>
</evidence>
<accession>A0A183BI49</accession>
<reference evidence="2" key="3">
    <citation type="submission" date="2016-06" db="UniProtKB">
        <authorList>
            <consortium name="WormBaseParasite"/>
        </authorList>
    </citation>
    <scope>IDENTIFICATION</scope>
</reference>
<protein>
    <submittedName>
        <fullName evidence="2">Antitoxin</fullName>
    </submittedName>
</protein>
<dbReference type="WBParaSite" id="GPLIN_000027800">
    <property type="protein sequence ID" value="GPLIN_000027800"/>
    <property type="gene ID" value="GPLIN_000027800"/>
</dbReference>
<keyword evidence="1" id="KW-1185">Reference proteome</keyword>
<reference evidence="1" key="2">
    <citation type="submission" date="2014-05" db="EMBL/GenBank/DDBJ databases">
        <title>The genome and life-stage specific transcriptomes of Globodera pallida elucidate key aspects of plant parasitism by a cyst nematode.</title>
        <authorList>
            <person name="Cotton J.A."/>
            <person name="Lilley C.J."/>
            <person name="Jones L.M."/>
            <person name="Kikuchi T."/>
            <person name="Reid A.J."/>
            <person name="Thorpe P."/>
            <person name="Tsai I.J."/>
            <person name="Beasley H."/>
            <person name="Blok V."/>
            <person name="Cock P.J.A."/>
            <person name="Van den Akker S.E."/>
            <person name="Holroyd N."/>
            <person name="Hunt M."/>
            <person name="Mantelin S."/>
            <person name="Naghra H."/>
            <person name="Pain A."/>
            <person name="Palomares-Rius J.E."/>
            <person name="Zarowiecki M."/>
            <person name="Berriman M."/>
            <person name="Jones J.T."/>
            <person name="Urwin P.E."/>
        </authorList>
    </citation>
    <scope>NUCLEOTIDE SEQUENCE [LARGE SCALE GENOMIC DNA]</scope>
    <source>
        <strain evidence="1">Lindley</strain>
    </source>
</reference>
<dbReference type="AlphaFoldDB" id="A0A183BI49"/>
<evidence type="ECO:0000313" key="1">
    <source>
        <dbReference type="Proteomes" id="UP000050741"/>
    </source>
</evidence>
<dbReference type="Proteomes" id="UP000050741">
    <property type="component" value="Unassembled WGS sequence"/>
</dbReference>
<proteinExistence type="predicted"/>